<evidence type="ECO:0000256" key="8">
    <source>
        <dbReference type="ARBA" id="ARBA00023136"/>
    </source>
</evidence>
<comment type="subcellular location">
    <subcellularLocation>
        <location evidence="1">Cell membrane</location>
        <topology evidence="1">Peripheral membrane protein</topology>
    </subcellularLocation>
</comment>
<keyword evidence="3" id="KW-0813">Transport</keyword>
<dbReference type="GO" id="GO:0015087">
    <property type="term" value="F:cobalt ion transmembrane transporter activity"/>
    <property type="evidence" value="ECO:0007669"/>
    <property type="project" value="UniProtKB-ARBA"/>
</dbReference>
<sequence>MGKIIEINHLTWQYTDTEKPALVDVNLDIEDNMFIGVCGPNESGKTTLVSCIKGLIPHNFIGSYTGEVRLFGKNIRDLRAKELAEYVGFVFADPEAQFTSMSVEEELAFGMENIGLGSDEIRERIDWVAKITNLENLLDKSPYDLSGGQKQRVAIASVLAMQPKIVILDEPTSMLDPMGKDSVFNICARMKEELNMTIIMVEHTMDRLARLSDRLILVHNGKIERYAEPEHFFENVDELVEMGLNPPASIVFLDQLKRAGLYEGPMTTSVEETIEIAQSICARKESVQ</sequence>
<dbReference type="PANTHER" id="PTHR43553:SF27">
    <property type="entry name" value="ENERGY-COUPLING FACTOR TRANSPORTER ATP-BINDING PROTEIN ECFA2"/>
    <property type="match status" value="1"/>
</dbReference>
<dbReference type="GO" id="GO:0043190">
    <property type="term" value="C:ATP-binding cassette (ABC) transporter complex"/>
    <property type="evidence" value="ECO:0007669"/>
    <property type="project" value="TreeGrafter"/>
</dbReference>
<dbReference type="CDD" id="cd03225">
    <property type="entry name" value="ABC_cobalt_CbiO_domain1"/>
    <property type="match status" value="1"/>
</dbReference>
<dbReference type="PANTHER" id="PTHR43553">
    <property type="entry name" value="HEAVY METAL TRANSPORTER"/>
    <property type="match status" value="1"/>
</dbReference>
<dbReference type="Pfam" id="PF00005">
    <property type="entry name" value="ABC_tran"/>
    <property type="match status" value="1"/>
</dbReference>
<evidence type="ECO:0000313" key="10">
    <source>
        <dbReference type="EMBL" id="SFG32683.1"/>
    </source>
</evidence>
<dbReference type="PROSITE" id="PS00211">
    <property type="entry name" value="ABC_TRANSPORTER_1"/>
    <property type="match status" value="1"/>
</dbReference>
<reference evidence="11" key="1">
    <citation type="submission" date="2016-10" db="EMBL/GenBank/DDBJ databases">
        <authorList>
            <person name="Varghese N."/>
            <person name="Submissions S."/>
        </authorList>
    </citation>
    <scope>NUCLEOTIDE SEQUENCE [LARGE SCALE GENOMIC DNA]</scope>
    <source>
        <strain evidence="11">ATCC 700379</strain>
    </source>
</reference>
<organism evidence="10 11">
    <name type="scientific">Sporolactobacillus nakayamae</name>
    <dbReference type="NCBI Taxonomy" id="269670"/>
    <lineage>
        <taxon>Bacteria</taxon>
        <taxon>Bacillati</taxon>
        <taxon>Bacillota</taxon>
        <taxon>Bacilli</taxon>
        <taxon>Bacillales</taxon>
        <taxon>Sporolactobacillaceae</taxon>
        <taxon>Sporolactobacillus</taxon>
    </lineage>
</organism>
<proteinExistence type="inferred from homology"/>
<evidence type="ECO:0000256" key="2">
    <source>
        <dbReference type="ARBA" id="ARBA00005417"/>
    </source>
</evidence>
<dbReference type="Gene3D" id="3.40.50.300">
    <property type="entry name" value="P-loop containing nucleotide triphosphate hydrolases"/>
    <property type="match status" value="1"/>
</dbReference>
<keyword evidence="7" id="KW-1278">Translocase</keyword>
<dbReference type="EMBL" id="FOOY01000008">
    <property type="protein sequence ID" value="SFG32683.1"/>
    <property type="molecule type" value="Genomic_DNA"/>
</dbReference>
<dbReference type="InterPro" id="IPR050095">
    <property type="entry name" value="ECF_ABC_transporter_ATP-bd"/>
</dbReference>
<keyword evidence="4" id="KW-1003">Cell membrane</keyword>
<keyword evidence="5" id="KW-0547">Nucleotide-binding</keyword>
<evidence type="ECO:0000313" key="11">
    <source>
        <dbReference type="Proteomes" id="UP000198752"/>
    </source>
</evidence>
<keyword evidence="11" id="KW-1185">Reference proteome</keyword>
<dbReference type="SMART" id="SM00382">
    <property type="entry name" value="AAA"/>
    <property type="match status" value="1"/>
</dbReference>
<dbReference type="SUPFAM" id="SSF52540">
    <property type="entry name" value="P-loop containing nucleoside triphosphate hydrolases"/>
    <property type="match status" value="1"/>
</dbReference>
<dbReference type="FunFam" id="3.40.50.300:FF:000224">
    <property type="entry name" value="Energy-coupling factor transporter ATP-binding protein EcfA"/>
    <property type="match status" value="1"/>
</dbReference>
<dbReference type="RefSeq" id="WP_177184679.1">
    <property type="nucleotide sequence ID" value="NZ_FOOY01000008.1"/>
</dbReference>
<dbReference type="InterPro" id="IPR027417">
    <property type="entry name" value="P-loop_NTPase"/>
</dbReference>
<feature type="domain" description="ABC transporter" evidence="9">
    <location>
        <begin position="5"/>
        <end position="245"/>
    </location>
</feature>
<evidence type="ECO:0000256" key="4">
    <source>
        <dbReference type="ARBA" id="ARBA00022475"/>
    </source>
</evidence>
<dbReference type="InterPro" id="IPR003439">
    <property type="entry name" value="ABC_transporter-like_ATP-bd"/>
</dbReference>
<accession>A0A1I2QY96</accession>
<dbReference type="InterPro" id="IPR015856">
    <property type="entry name" value="ABC_transpr_CbiO/EcfA_su"/>
</dbReference>
<name>A0A1I2QY96_9BACL</name>
<dbReference type="PROSITE" id="PS50893">
    <property type="entry name" value="ABC_TRANSPORTER_2"/>
    <property type="match status" value="1"/>
</dbReference>
<evidence type="ECO:0000256" key="6">
    <source>
        <dbReference type="ARBA" id="ARBA00022840"/>
    </source>
</evidence>
<dbReference type="GO" id="GO:0016887">
    <property type="term" value="F:ATP hydrolysis activity"/>
    <property type="evidence" value="ECO:0007669"/>
    <property type="project" value="InterPro"/>
</dbReference>
<evidence type="ECO:0000256" key="5">
    <source>
        <dbReference type="ARBA" id="ARBA00022741"/>
    </source>
</evidence>
<keyword evidence="6 10" id="KW-0067">ATP-binding</keyword>
<dbReference type="Proteomes" id="UP000198752">
    <property type="component" value="Unassembled WGS sequence"/>
</dbReference>
<protein>
    <submittedName>
        <fullName evidence="10">Energy-coupling factor transport system ATP-binding protein</fullName>
    </submittedName>
</protein>
<evidence type="ECO:0000256" key="7">
    <source>
        <dbReference type="ARBA" id="ARBA00022967"/>
    </source>
</evidence>
<dbReference type="InterPro" id="IPR017871">
    <property type="entry name" value="ABC_transporter-like_CS"/>
</dbReference>
<dbReference type="GO" id="GO:0005524">
    <property type="term" value="F:ATP binding"/>
    <property type="evidence" value="ECO:0007669"/>
    <property type="project" value="UniProtKB-KW"/>
</dbReference>
<dbReference type="InterPro" id="IPR003593">
    <property type="entry name" value="AAA+_ATPase"/>
</dbReference>
<dbReference type="GO" id="GO:0042626">
    <property type="term" value="F:ATPase-coupled transmembrane transporter activity"/>
    <property type="evidence" value="ECO:0007669"/>
    <property type="project" value="TreeGrafter"/>
</dbReference>
<evidence type="ECO:0000256" key="1">
    <source>
        <dbReference type="ARBA" id="ARBA00004202"/>
    </source>
</evidence>
<dbReference type="STRING" id="269670.SAMN02982927_01379"/>
<dbReference type="AlphaFoldDB" id="A0A1I2QY96"/>
<comment type="similarity">
    <text evidence="2">Belongs to the ABC transporter superfamily.</text>
</comment>
<evidence type="ECO:0000256" key="3">
    <source>
        <dbReference type="ARBA" id="ARBA00022448"/>
    </source>
</evidence>
<gene>
    <name evidence="10" type="ORF">SAMN02982927_01379</name>
</gene>
<evidence type="ECO:0000259" key="9">
    <source>
        <dbReference type="PROSITE" id="PS50893"/>
    </source>
</evidence>
<keyword evidence="8" id="KW-0472">Membrane</keyword>